<accession>A0A0G2FA17</accession>
<sequence length="514" mass="57037">MTDSDGPVATWFPVSKDSWGLDVVTLLAVIGESSMEDHAQPITASVLCLLPRILPAPQALLKSKRPTRLPTYNAQMVGVHNGVALDSVGFFANIIHPLDDQEAYSFKVLEIKHRDEVFANGIGTPPRRGSWAGRLWNHSVGKGKPTALKHGLDRPPPEHAAQEKGPRDGTRGVKFDVDVEKGDHPPEPTMGIKRRRTAKEKVTDFIANPTLTPTTRPAVPPAWSSPVHVATVASFIMTMLIFGLTAYWKDGNALIAIFIISLQASLVGYASWWRPRLMVRPPHTTNVPPGDMMIRTREGAFILVKCTEEVARELYTGTEDCEYHVGPKTYRFLMAMGTMLLMVGVVLLGNTRFEAQVLISGSYIALNGAYWLLGMLPRRYFWDLSRYEWKDITPPDAKNSDKMVVSADNSGVEGFPSFTRTLWYAIRETKNTGWVERSGAAPSTSQWKQWLREAGENAQKNRRWPAVSRKDEIMRENVDGADSSPGGPEADRAAQHAPLREVQPDAEPVKTGHL</sequence>
<keyword evidence="2" id="KW-0472">Membrane</keyword>
<reference evidence="3 4" key="1">
    <citation type="submission" date="2015-05" db="EMBL/GenBank/DDBJ databases">
        <title>Distinctive expansion of gene families associated with plant cell wall degradation and secondary metabolism in the genomes of grapevine trunk pathogens.</title>
        <authorList>
            <person name="Lawrence D.P."/>
            <person name="Travadon R."/>
            <person name="Rolshausen P.E."/>
            <person name="Baumgartner K."/>
        </authorList>
    </citation>
    <scope>NUCLEOTIDE SEQUENCE [LARGE SCALE GENOMIC DNA]</scope>
    <source>
        <strain evidence="3">DA912</strain>
    </source>
</reference>
<proteinExistence type="predicted"/>
<organism evidence="3 4">
    <name type="scientific">Diaporthe ampelina</name>
    <dbReference type="NCBI Taxonomy" id="1214573"/>
    <lineage>
        <taxon>Eukaryota</taxon>
        <taxon>Fungi</taxon>
        <taxon>Dikarya</taxon>
        <taxon>Ascomycota</taxon>
        <taxon>Pezizomycotina</taxon>
        <taxon>Sordariomycetes</taxon>
        <taxon>Sordariomycetidae</taxon>
        <taxon>Diaporthales</taxon>
        <taxon>Diaporthaceae</taxon>
        <taxon>Diaporthe</taxon>
    </lineage>
</organism>
<feature type="transmembrane region" description="Helical" evidence="2">
    <location>
        <begin position="227"/>
        <end position="248"/>
    </location>
</feature>
<evidence type="ECO:0000313" key="4">
    <source>
        <dbReference type="Proteomes" id="UP000034680"/>
    </source>
</evidence>
<name>A0A0G2FA17_9PEZI</name>
<comment type="caution">
    <text evidence="3">The sequence shown here is derived from an EMBL/GenBank/DDBJ whole genome shotgun (WGS) entry which is preliminary data.</text>
</comment>
<feature type="transmembrane region" description="Helical" evidence="2">
    <location>
        <begin position="254"/>
        <end position="273"/>
    </location>
</feature>
<dbReference type="EMBL" id="LCUC01000421">
    <property type="protein sequence ID" value="KKY31036.1"/>
    <property type="molecule type" value="Genomic_DNA"/>
</dbReference>
<feature type="transmembrane region" description="Helical" evidence="2">
    <location>
        <begin position="355"/>
        <end position="376"/>
    </location>
</feature>
<feature type="compositionally biased region" description="Basic and acidic residues" evidence="1">
    <location>
        <begin position="489"/>
        <end position="514"/>
    </location>
</feature>
<feature type="compositionally biased region" description="Basic and acidic residues" evidence="1">
    <location>
        <begin position="468"/>
        <end position="478"/>
    </location>
</feature>
<evidence type="ECO:0000313" key="3">
    <source>
        <dbReference type="EMBL" id="KKY31036.1"/>
    </source>
</evidence>
<dbReference type="Proteomes" id="UP000034680">
    <property type="component" value="Unassembled WGS sequence"/>
</dbReference>
<gene>
    <name evidence="3" type="ORF">UCDDA912_g09037</name>
</gene>
<protein>
    <submittedName>
        <fullName evidence="3">Uncharacterized protein</fullName>
    </submittedName>
</protein>
<evidence type="ECO:0000256" key="2">
    <source>
        <dbReference type="SAM" id="Phobius"/>
    </source>
</evidence>
<dbReference type="OrthoDB" id="5412502at2759"/>
<reference evidence="3 4" key="2">
    <citation type="submission" date="2015-05" db="EMBL/GenBank/DDBJ databases">
        <authorList>
            <person name="Morales-Cruz A."/>
            <person name="Amrine K.C."/>
            <person name="Cantu D."/>
        </authorList>
    </citation>
    <scope>NUCLEOTIDE SEQUENCE [LARGE SCALE GENOMIC DNA]</scope>
    <source>
        <strain evidence="3">DA912</strain>
    </source>
</reference>
<dbReference type="AlphaFoldDB" id="A0A0G2FA17"/>
<feature type="region of interest" description="Disordered" evidence="1">
    <location>
        <begin position="142"/>
        <end position="191"/>
    </location>
</feature>
<feature type="compositionally biased region" description="Basic and acidic residues" evidence="1">
    <location>
        <begin position="150"/>
        <end position="186"/>
    </location>
</feature>
<feature type="region of interest" description="Disordered" evidence="1">
    <location>
        <begin position="455"/>
        <end position="514"/>
    </location>
</feature>
<keyword evidence="2" id="KW-1133">Transmembrane helix</keyword>
<evidence type="ECO:0000256" key="1">
    <source>
        <dbReference type="SAM" id="MobiDB-lite"/>
    </source>
</evidence>
<dbReference type="STRING" id="1214573.A0A0G2FA17"/>
<keyword evidence="4" id="KW-1185">Reference proteome</keyword>
<feature type="transmembrane region" description="Helical" evidence="2">
    <location>
        <begin position="332"/>
        <end position="349"/>
    </location>
</feature>
<keyword evidence="2" id="KW-0812">Transmembrane</keyword>